<keyword evidence="2" id="KW-0472">Membrane</keyword>
<dbReference type="AlphaFoldDB" id="A0A2J6X936"/>
<evidence type="ECO:0000256" key="2">
    <source>
        <dbReference type="SAM" id="Phobius"/>
    </source>
</evidence>
<dbReference type="Gene3D" id="1.10.260.40">
    <property type="entry name" value="lambda repressor-like DNA-binding domains"/>
    <property type="match status" value="1"/>
</dbReference>
<keyword evidence="2" id="KW-0812">Transmembrane</keyword>
<name>A0A2J6X936_9BACT</name>
<proteinExistence type="predicted"/>
<feature type="region of interest" description="Disordered" evidence="1">
    <location>
        <begin position="118"/>
        <end position="155"/>
    </location>
</feature>
<dbReference type="SUPFAM" id="SSF47413">
    <property type="entry name" value="lambda repressor-like DNA-binding domains"/>
    <property type="match status" value="1"/>
</dbReference>
<sequence>MSIGKILREEREKRNLALEDISKETLIREYYLEKIENDDFGSEFDGFILSYIKKYADFLGIDSQPLLSEYKELFKKKEIVYKTKNKNIGLIVLVIVLLIIIGIVLVIVQKSKNSGSSFAPKENITQTETLPQKTESPPQTNSPGQKAPSTPTTSQTENLVYPVSITLKGNGRCWLGITVDGKYTQRFINANETLELHANNYIQIRFGNAKVVSVIYNGKDLGIVSSSETVVEYKYTPNGVEKIKIP</sequence>
<reference evidence="4 5" key="1">
    <citation type="submission" date="2018-01" db="EMBL/GenBank/DDBJ databases">
        <title>Metagenomic assembled genomes from two thermal pools in the Uzon Caldera, Kamchatka, Russia.</title>
        <authorList>
            <person name="Wilkins L."/>
            <person name="Ettinger C."/>
        </authorList>
    </citation>
    <scope>NUCLEOTIDE SEQUENCE [LARGE SCALE GENOMIC DNA]</scope>
    <source>
        <strain evidence="4">ARK-10</strain>
    </source>
</reference>
<dbReference type="CDD" id="cd00093">
    <property type="entry name" value="HTH_XRE"/>
    <property type="match status" value="1"/>
</dbReference>
<evidence type="ECO:0000259" key="3">
    <source>
        <dbReference type="Pfam" id="PF13464"/>
    </source>
</evidence>
<keyword evidence="2" id="KW-1133">Transmembrane helix</keyword>
<dbReference type="RefSeq" id="WP_424586404.1">
    <property type="nucleotide sequence ID" value="NZ_JBNAUB010000002.1"/>
</dbReference>
<dbReference type="Pfam" id="PF13413">
    <property type="entry name" value="HTH_25"/>
    <property type="match status" value="1"/>
</dbReference>
<organism evidence="4 5">
    <name type="scientific">Caldisericum exile</name>
    <dbReference type="NCBI Taxonomy" id="693075"/>
    <lineage>
        <taxon>Bacteria</taxon>
        <taxon>Pseudomonadati</taxon>
        <taxon>Caldisericota/Cryosericota group</taxon>
        <taxon>Caldisericota</taxon>
        <taxon>Caldisericia</taxon>
        <taxon>Caldisericales</taxon>
        <taxon>Caldisericaceae</taxon>
        <taxon>Caldisericum</taxon>
    </lineage>
</organism>
<protein>
    <recommendedName>
        <fullName evidence="3">Cytoskeleton protein RodZ-like C-terminal domain-containing protein</fullName>
    </recommendedName>
</protein>
<dbReference type="PANTHER" id="PTHR34475:SF1">
    <property type="entry name" value="CYTOSKELETON PROTEIN RODZ"/>
    <property type="match status" value="1"/>
</dbReference>
<dbReference type="InterPro" id="IPR010982">
    <property type="entry name" value="Lambda_DNA-bd_dom_sf"/>
</dbReference>
<feature type="transmembrane region" description="Helical" evidence="2">
    <location>
        <begin position="87"/>
        <end position="108"/>
    </location>
</feature>
<dbReference type="Proteomes" id="UP000236910">
    <property type="component" value="Unassembled WGS sequence"/>
</dbReference>
<accession>A0A2J6X936</accession>
<feature type="domain" description="Cytoskeleton protein RodZ-like C-terminal" evidence="3">
    <location>
        <begin position="166"/>
        <end position="230"/>
    </location>
</feature>
<dbReference type="EMBL" id="PNIX01000066">
    <property type="protein sequence ID" value="PMP83817.1"/>
    <property type="molecule type" value="Genomic_DNA"/>
</dbReference>
<dbReference type="InterPro" id="IPR025194">
    <property type="entry name" value="RodZ-like_C"/>
</dbReference>
<evidence type="ECO:0000256" key="1">
    <source>
        <dbReference type="SAM" id="MobiDB-lite"/>
    </source>
</evidence>
<evidence type="ECO:0000313" key="5">
    <source>
        <dbReference type="Proteomes" id="UP000236910"/>
    </source>
</evidence>
<dbReference type="Pfam" id="PF13464">
    <property type="entry name" value="RodZ_C"/>
    <property type="match status" value="1"/>
</dbReference>
<dbReference type="InterPro" id="IPR001387">
    <property type="entry name" value="Cro/C1-type_HTH"/>
</dbReference>
<dbReference type="PANTHER" id="PTHR34475">
    <property type="match status" value="1"/>
</dbReference>
<comment type="caution">
    <text evidence="4">The sequence shown here is derived from an EMBL/GenBank/DDBJ whole genome shotgun (WGS) entry which is preliminary data.</text>
</comment>
<evidence type="ECO:0000313" key="4">
    <source>
        <dbReference type="EMBL" id="PMP83817.1"/>
    </source>
</evidence>
<dbReference type="GO" id="GO:0003677">
    <property type="term" value="F:DNA binding"/>
    <property type="evidence" value="ECO:0007669"/>
    <property type="project" value="InterPro"/>
</dbReference>
<dbReference type="InterPro" id="IPR050400">
    <property type="entry name" value="Bact_Cytoskel_RodZ"/>
</dbReference>
<gene>
    <name evidence="4" type="ORF">C0175_01130</name>
</gene>